<evidence type="ECO:0000256" key="4">
    <source>
        <dbReference type="ARBA" id="ARBA00023136"/>
    </source>
</evidence>
<dbReference type="AlphaFoldDB" id="A0A329MFI8"/>
<evidence type="ECO:0000256" key="3">
    <source>
        <dbReference type="ARBA" id="ARBA00022989"/>
    </source>
</evidence>
<keyword evidence="3 5" id="KW-1133">Transmembrane helix</keyword>
<dbReference type="InterPro" id="IPR013525">
    <property type="entry name" value="ABC2_TM"/>
</dbReference>
<evidence type="ECO:0000313" key="8">
    <source>
        <dbReference type="Proteomes" id="UP000250369"/>
    </source>
</evidence>
<feature type="transmembrane region" description="Helical" evidence="5">
    <location>
        <begin position="521"/>
        <end position="540"/>
    </location>
</feature>
<keyword evidence="2 5" id="KW-0812">Transmembrane</keyword>
<dbReference type="Proteomes" id="UP000250369">
    <property type="component" value="Unassembled WGS sequence"/>
</dbReference>
<name>A0A329MFI8_9BACL</name>
<dbReference type="NCBIfam" id="TIGR03062">
    <property type="entry name" value="pip_yhgE_Cterm"/>
    <property type="match status" value="1"/>
</dbReference>
<dbReference type="InterPro" id="IPR017500">
    <property type="entry name" value="Phage_infect_YhgE_N"/>
</dbReference>
<reference evidence="7 8" key="1">
    <citation type="journal article" date="2009" name="Int. J. Syst. Evol. Microbiol.">
        <title>Paenibacillus contaminans sp. nov., isolated from a contaminated laboratory plate.</title>
        <authorList>
            <person name="Chou J.H."/>
            <person name="Lee J.H."/>
            <person name="Lin M.C."/>
            <person name="Chang P.S."/>
            <person name="Arun A.B."/>
            <person name="Young C.C."/>
            <person name="Chen W.M."/>
        </authorList>
    </citation>
    <scope>NUCLEOTIDE SEQUENCE [LARGE SCALE GENOMIC DNA]</scope>
    <source>
        <strain evidence="7 8">CKOBP-6</strain>
    </source>
</reference>
<feature type="transmembrane region" description="Helical" evidence="5">
    <location>
        <begin position="620"/>
        <end position="640"/>
    </location>
</feature>
<gene>
    <name evidence="7" type="ORF">DQG23_23475</name>
</gene>
<dbReference type="Pfam" id="PF12698">
    <property type="entry name" value="ABC2_membrane_3"/>
    <property type="match status" value="1"/>
</dbReference>
<dbReference type="PANTHER" id="PTHR43077">
    <property type="entry name" value="TRANSPORT PERMEASE YVFS-RELATED"/>
    <property type="match status" value="1"/>
</dbReference>
<dbReference type="Gene3D" id="3.40.1710.10">
    <property type="entry name" value="abc type-2 transporter like domain"/>
    <property type="match status" value="1"/>
</dbReference>
<proteinExistence type="predicted"/>
<dbReference type="InterPro" id="IPR051328">
    <property type="entry name" value="T7SS_ABC-Transporter"/>
</dbReference>
<feature type="transmembrane region" description="Helical" evidence="5">
    <location>
        <begin position="20"/>
        <end position="38"/>
    </location>
</feature>
<feature type="transmembrane region" description="Helical" evidence="5">
    <location>
        <begin position="552"/>
        <end position="571"/>
    </location>
</feature>
<evidence type="ECO:0000259" key="6">
    <source>
        <dbReference type="Pfam" id="PF12698"/>
    </source>
</evidence>
<comment type="caution">
    <text evidence="7">The sequence shown here is derived from an EMBL/GenBank/DDBJ whole genome shotgun (WGS) entry which is preliminary data.</text>
</comment>
<organism evidence="7 8">
    <name type="scientific">Paenibacillus contaminans</name>
    <dbReference type="NCBI Taxonomy" id="450362"/>
    <lineage>
        <taxon>Bacteria</taxon>
        <taxon>Bacillati</taxon>
        <taxon>Bacillota</taxon>
        <taxon>Bacilli</taxon>
        <taxon>Bacillales</taxon>
        <taxon>Paenibacillaceae</taxon>
        <taxon>Paenibacillus</taxon>
    </lineage>
</organism>
<sequence length="716" mass="77831">MKKIGLIYFGDMQRLTKNWVALIIIGGLVCLPSLYAWFNIKASWDPYGQTSGIAIAVTNEDRGATLRDKPVNIGDEVVASLQKNAQMGWSFVDRTKALDGVNHGDYYAAITIPADFSDKIATVLTDNPQKAEILYDVNEKINAISPKITSKGASGITEEITRNFIKTANGAIFQLFNEVGVELENELPTIEKVKDVVFKLEAAFPEINGAVGTAAKDIAAANELIGKVQARIPEVAKIAEEGKQLTQGVSQYIDKGTEAVEAIAPNIKQDLLLLQQAAIYTEQLTGMLLGSDFDPNKAKASLDAASRRLATAVDVTDKTIALFEKLNALTSGNRLSPAIARLQSVKDRFQRQLTVVNKLQDALAKGEKPAEELVNELNRLSKETSGELGDIINRYDSEILPAVLQGLTAAKKSLATAQSVLAEAGSSMPDVKRIADDAAKGIAVGSKEFEAIRQELPAVEAKITQLADRFRAFETEGDIKQIIDLLKNNFEKESEFFAEPVLLKENKLFPIPNYGSGMSPFFSTLSLWVGALLLVSLLTVEVHDHAAGFRSYHIYFGRFFTFLTLSLLQSLLVTTGDIYLLGTYVAEKLPFVLFGLFIGSVFMLIVYTLVSVFGNVGKALAIVLLVLQLAGSGGTFPIQVTPPFFQAIHPFLPFTYAISMMREAVGGILWDIVVRDMIMLAVFAGIALVIGLALKKVINRASASFVSKAKESGLIH</sequence>
<dbReference type="PANTHER" id="PTHR43077:SF10">
    <property type="entry name" value="TRANSPORT PERMEASE PROTEIN"/>
    <property type="match status" value="1"/>
</dbReference>
<accession>A0A329MFI8</accession>
<dbReference type="GO" id="GO:0016020">
    <property type="term" value="C:membrane"/>
    <property type="evidence" value="ECO:0007669"/>
    <property type="project" value="UniProtKB-SubCell"/>
</dbReference>
<evidence type="ECO:0000256" key="5">
    <source>
        <dbReference type="SAM" id="Phobius"/>
    </source>
</evidence>
<evidence type="ECO:0000256" key="1">
    <source>
        <dbReference type="ARBA" id="ARBA00004141"/>
    </source>
</evidence>
<feature type="transmembrane region" description="Helical" evidence="5">
    <location>
        <begin position="677"/>
        <end position="694"/>
    </location>
</feature>
<dbReference type="NCBIfam" id="TIGR03061">
    <property type="entry name" value="pip_yhgE_Nterm"/>
    <property type="match status" value="1"/>
</dbReference>
<dbReference type="GO" id="GO:0140359">
    <property type="term" value="F:ABC-type transporter activity"/>
    <property type="evidence" value="ECO:0007669"/>
    <property type="project" value="InterPro"/>
</dbReference>
<evidence type="ECO:0000256" key="2">
    <source>
        <dbReference type="ARBA" id="ARBA00022692"/>
    </source>
</evidence>
<dbReference type="EMBL" id="QMFB01000015">
    <property type="protein sequence ID" value="RAV18705.1"/>
    <property type="molecule type" value="Genomic_DNA"/>
</dbReference>
<feature type="domain" description="ABC-2 type transporter transmembrane" evidence="6">
    <location>
        <begin position="513"/>
        <end position="692"/>
    </location>
</feature>
<keyword evidence="8" id="KW-1185">Reference proteome</keyword>
<protein>
    <submittedName>
        <fullName evidence="7">YhgE/Pip domain-containing protein</fullName>
    </submittedName>
</protein>
<dbReference type="RefSeq" id="WP_113033323.1">
    <property type="nucleotide sequence ID" value="NZ_QMFB01000015.1"/>
</dbReference>
<keyword evidence="4 5" id="KW-0472">Membrane</keyword>
<comment type="subcellular location">
    <subcellularLocation>
        <location evidence="1">Membrane</location>
        <topology evidence="1">Multi-pass membrane protein</topology>
    </subcellularLocation>
</comment>
<dbReference type="OrthoDB" id="9811483at2"/>
<evidence type="ECO:0000313" key="7">
    <source>
        <dbReference type="EMBL" id="RAV18705.1"/>
    </source>
</evidence>
<feature type="transmembrane region" description="Helical" evidence="5">
    <location>
        <begin position="591"/>
        <end position="613"/>
    </location>
</feature>
<dbReference type="InterPro" id="IPR017501">
    <property type="entry name" value="Phage_infect_YhgE_C"/>
</dbReference>